<dbReference type="InterPro" id="IPR000871">
    <property type="entry name" value="Beta-lactam_class-A"/>
</dbReference>
<dbReference type="Proteomes" id="UP001651880">
    <property type="component" value="Unassembled WGS sequence"/>
</dbReference>
<evidence type="ECO:0000313" key="3">
    <source>
        <dbReference type="Proteomes" id="UP001651880"/>
    </source>
</evidence>
<evidence type="ECO:0000313" key="2">
    <source>
        <dbReference type="EMBL" id="MCQ1529456.1"/>
    </source>
</evidence>
<keyword evidence="2" id="KW-0378">Hydrolase</keyword>
<gene>
    <name evidence="2" type="ORF">LJD61_07795</name>
</gene>
<feature type="domain" description="Beta-lactamase class A catalytic" evidence="1">
    <location>
        <begin position="18"/>
        <end position="225"/>
    </location>
</feature>
<dbReference type="SUPFAM" id="SSF56601">
    <property type="entry name" value="beta-lactamase/transpeptidase-like"/>
    <property type="match status" value="1"/>
</dbReference>
<dbReference type="Gene3D" id="3.40.710.10">
    <property type="entry name" value="DD-peptidase/beta-lactamase superfamily"/>
    <property type="match status" value="1"/>
</dbReference>
<dbReference type="Pfam" id="PF13354">
    <property type="entry name" value="Beta-lactamase2"/>
    <property type="match status" value="1"/>
</dbReference>
<sequence>MWYGKIDELINRLDGEASVLVKNLSTNEVYKYDENKIFPSASMIKVPILLELIDRSCERKINLDDVVELKKEDIVQGYGIIKSLSPGINMTYRDCALLMIILSDNIATNKLIETLGMDSINEKIREIGMENTILQRKMMDAGAKKKGLDNFISAADLLTIFEYLYSHEKYNIAVDILKKQLCNDLLPVLIGGNIEFAHKTGDLPGVRHDSGIMYLKSPIFVAVLTNNLKNDCDGITFSNEIGKIVYDHYK</sequence>
<organism evidence="2 3">
    <name type="scientific">Lutispora saccharofermentans</name>
    <dbReference type="NCBI Taxonomy" id="3024236"/>
    <lineage>
        <taxon>Bacteria</taxon>
        <taxon>Bacillati</taxon>
        <taxon>Bacillota</taxon>
        <taxon>Clostridia</taxon>
        <taxon>Lutisporales</taxon>
        <taxon>Lutisporaceae</taxon>
        <taxon>Lutispora</taxon>
    </lineage>
</organism>
<dbReference type="PANTHER" id="PTHR35333">
    <property type="entry name" value="BETA-LACTAMASE"/>
    <property type="match status" value="1"/>
</dbReference>
<protein>
    <submittedName>
        <fullName evidence="2">Class A beta-lactamase-related serine hydrolase</fullName>
    </submittedName>
</protein>
<evidence type="ECO:0000259" key="1">
    <source>
        <dbReference type="Pfam" id="PF13354"/>
    </source>
</evidence>
<keyword evidence="3" id="KW-1185">Reference proteome</keyword>
<reference evidence="2 3" key="1">
    <citation type="submission" date="2021-10" db="EMBL/GenBank/DDBJ databases">
        <title>Lutispora strain m25 sp. nov., a thermophilic, non-spore-forming bacterium isolated from a lab-scale methanogenic bioreactor digesting anaerobic sludge.</title>
        <authorList>
            <person name="El Houari A."/>
            <person name="Mcdonald J."/>
        </authorList>
    </citation>
    <scope>NUCLEOTIDE SEQUENCE [LARGE SCALE GENOMIC DNA]</scope>
    <source>
        <strain evidence="3">m25</strain>
    </source>
</reference>
<dbReference type="PANTHER" id="PTHR35333:SF3">
    <property type="entry name" value="BETA-LACTAMASE-TYPE TRANSPEPTIDASE FOLD CONTAINING PROTEIN"/>
    <property type="match status" value="1"/>
</dbReference>
<name>A0ABT1NHV8_9FIRM</name>
<dbReference type="InterPro" id="IPR045155">
    <property type="entry name" value="Beta-lactam_cat"/>
</dbReference>
<dbReference type="RefSeq" id="WP_255226974.1">
    <property type="nucleotide sequence ID" value="NZ_JAJEKE010000005.1"/>
</dbReference>
<dbReference type="InterPro" id="IPR012338">
    <property type="entry name" value="Beta-lactam/transpept-like"/>
</dbReference>
<dbReference type="GO" id="GO:0016787">
    <property type="term" value="F:hydrolase activity"/>
    <property type="evidence" value="ECO:0007669"/>
    <property type="project" value="UniProtKB-KW"/>
</dbReference>
<comment type="caution">
    <text evidence="2">The sequence shown here is derived from an EMBL/GenBank/DDBJ whole genome shotgun (WGS) entry which is preliminary data.</text>
</comment>
<dbReference type="EMBL" id="JAJEKE010000005">
    <property type="protein sequence ID" value="MCQ1529456.1"/>
    <property type="molecule type" value="Genomic_DNA"/>
</dbReference>
<accession>A0ABT1NHV8</accession>
<proteinExistence type="predicted"/>